<organism evidence="2 3">
    <name type="scientific">Aquabacterium commune</name>
    <dbReference type="NCBI Taxonomy" id="70586"/>
    <lineage>
        <taxon>Bacteria</taxon>
        <taxon>Pseudomonadati</taxon>
        <taxon>Pseudomonadota</taxon>
        <taxon>Betaproteobacteria</taxon>
        <taxon>Burkholderiales</taxon>
        <taxon>Aquabacterium</taxon>
    </lineage>
</organism>
<dbReference type="PANTHER" id="PTHR12461:SF105">
    <property type="entry name" value="HYPOXIA-INDUCIBLE FACTOR 1-ALPHA INHIBITOR"/>
    <property type="match status" value="1"/>
</dbReference>
<name>A0A4R6RCE1_9BURK</name>
<comment type="caution">
    <text evidence="2">The sequence shown here is derived from an EMBL/GenBank/DDBJ whole genome shotgun (WGS) entry which is preliminary data.</text>
</comment>
<dbReference type="Pfam" id="PF13621">
    <property type="entry name" value="Cupin_8"/>
    <property type="match status" value="1"/>
</dbReference>
<dbReference type="InterPro" id="IPR041667">
    <property type="entry name" value="Cupin_8"/>
</dbReference>
<dbReference type="PROSITE" id="PS51184">
    <property type="entry name" value="JMJC"/>
    <property type="match status" value="1"/>
</dbReference>
<sequence length="291" mass="32805">MLKCFEDGDHFELQDKLAFKLKHQFQGHPTLSLDNLCRFIPSLPKAHVHYSKGLLQTGDDFDSAPVDHPNGLSITQTIENMRTVDSYIMVRQPEVDPSFADFQRDLVNDLQVLVQRRGWGNRIVNPKLYLFVSSPNSVTPFHIDRFSNFLMQVSGSKTVTVFPPWDERVVAPHEAERRMADEKGPAWKPGSQTLGTPFQLEAGDALHIPFVAGHHVKNGPQDVSVSLSVFFNHRETAHRVRALLFNHAMRPGMAKVGLAPRPVGKSAMHDQLKSHTYRAASWMLRGLNKAD</sequence>
<dbReference type="RefSeq" id="WP_133608602.1">
    <property type="nucleotide sequence ID" value="NZ_SNXW01000004.1"/>
</dbReference>
<dbReference type="InterPro" id="IPR003347">
    <property type="entry name" value="JmjC_dom"/>
</dbReference>
<accession>A0A4R6RCE1</accession>
<dbReference type="Proteomes" id="UP000294593">
    <property type="component" value="Unassembled WGS sequence"/>
</dbReference>
<dbReference type="PANTHER" id="PTHR12461">
    <property type="entry name" value="HYPOXIA-INDUCIBLE FACTOR 1 ALPHA INHIBITOR-RELATED"/>
    <property type="match status" value="1"/>
</dbReference>
<feature type="domain" description="JmjC" evidence="1">
    <location>
        <begin position="81"/>
        <end position="248"/>
    </location>
</feature>
<evidence type="ECO:0000259" key="1">
    <source>
        <dbReference type="PROSITE" id="PS51184"/>
    </source>
</evidence>
<dbReference type="EMBL" id="SNXW01000004">
    <property type="protein sequence ID" value="TDP83823.1"/>
    <property type="molecule type" value="Genomic_DNA"/>
</dbReference>
<evidence type="ECO:0000313" key="2">
    <source>
        <dbReference type="EMBL" id="TDP83823.1"/>
    </source>
</evidence>
<evidence type="ECO:0000313" key="3">
    <source>
        <dbReference type="Proteomes" id="UP000294593"/>
    </source>
</evidence>
<protein>
    <submittedName>
        <fullName evidence="2">Cupin-like protein</fullName>
    </submittedName>
</protein>
<reference evidence="2 3" key="1">
    <citation type="submission" date="2019-03" db="EMBL/GenBank/DDBJ databases">
        <title>Genomic Encyclopedia of Type Strains, Phase IV (KMG-IV): sequencing the most valuable type-strain genomes for metagenomic binning, comparative biology and taxonomic classification.</title>
        <authorList>
            <person name="Goeker M."/>
        </authorList>
    </citation>
    <scope>NUCLEOTIDE SEQUENCE [LARGE SCALE GENOMIC DNA]</scope>
    <source>
        <strain evidence="2 3">DSM 11901</strain>
    </source>
</reference>
<dbReference type="Gene3D" id="2.60.120.650">
    <property type="entry name" value="Cupin"/>
    <property type="match status" value="1"/>
</dbReference>
<dbReference type="SUPFAM" id="SSF51197">
    <property type="entry name" value="Clavaminate synthase-like"/>
    <property type="match status" value="1"/>
</dbReference>
<dbReference type="OrthoDB" id="112741at2"/>
<keyword evidence="3" id="KW-1185">Reference proteome</keyword>
<dbReference type="AlphaFoldDB" id="A0A4R6RCE1"/>
<proteinExistence type="predicted"/>
<gene>
    <name evidence="2" type="ORF">EV672_104204</name>
</gene>